<dbReference type="GO" id="GO:0032922">
    <property type="term" value="P:circadian regulation of gene expression"/>
    <property type="evidence" value="ECO:0007669"/>
    <property type="project" value="TreeGrafter"/>
</dbReference>
<dbReference type="AlphaFoldDB" id="A0A8X8Y8I4"/>
<dbReference type="GO" id="GO:0005737">
    <property type="term" value="C:cytoplasm"/>
    <property type="evidence" value="ECO:0007669"/>
    <property type="project" value="TreeGrafter"/>
</dbReference>
<keyword evidence="3" id="KW-1185">Reference proteome</keyword>
<dbReference type="Gene3D" id="1.25.40.80">
    <property type="match status" value="1"/>
</dbReference>
<dbReference type="InterPro" id="IPR036155">
    <property type="entry name" value="Crypto/Photolyase_N_sf"/>
</dbReference>
<dbReference type="InterPro" id="IPR006050">
    <property type="entry name" value="DNA_photolyase_N"/>
</dbReference>
<proteinExistence type="predicted"/>
<name>A0A8X8Y8I4_SALSN</name>
<evidence type="ECO:0000313" key="2">
    <source>
        <dbReference type="EMBL" id="KAG6425101.1"/>
    </source>
</evidence>
<reference evidence="2" key="2">
    <citation type="submission" date="2020-08" db="EMBL/GenBank/DDBJ databases">
        <title>Plant Genome Project.</title>
        <authorList>
            <person name="Zhang R.-G."/>
        </authorList>
    </citation>
    <scope>NUCLEOTIDE SEQUENCE</scope>
    <source>
        <strain evidence="2">Huo1</strain>
        <tissue evidence="2">Leaf</tissue>
    </source>
</reference>
<comment type="caution">
    <text evidence="2">The sequence shown here is derived from an EMBL/GenBank/DDBJ whole genome shotgun (WGS) entry which is preliminary data.</text>
</comment>
<dbReference type="GO" id="GO:0005634">
    <property type="term" value="C:nucleus"/>
    <property type="evidence" value="ECO:0007669"/>
    <property type="project" value="TreeGrafter"/>
</dbReference>
<dbReference type="GO" id="GO:0043153">
    <property type="term" value="P:entrainment of circadian clock by photoperiod"/>
    <property type="evidence" value="ECO:0007669"/>
    <property type="project" value="TreeGrafter"/>
</dbReference>
<dbReference type="SUPFAM" id="SSF52425">
    <property type="entry name" value="Cryptochrome/photolyase, N-terminal domain"/>
    <property type="match status" value="1"/>
</dbReference>
<dbReference type="EMBL" id="PNBA02000005">
    <property type="protein sequence ID" value="KAG6425101.1"/>
    <property type="molecule type" value="Genomic_DNA"/>
</dbReference>
<dbReference type="GO" id="GO:0071949">
    <property type="term" value="F:FAD binding"/>
    <property type="evidence" value="ECO:0007669"/>
    <property type="project" value="TreeGrafter"/>
</dbReference>
<gene>
    <name evidence="2" type="ORF">SASPL_115525</name>
</gene>
<dbReference type="PANTHER" id="PTHR11455:SF50">
    <property type="entry name" value="CRYPTOCHROME-1"/>
    <property type="match status" value="1"/>
</dbReference>
<dbReference type="InterPro" id="IPR002081">
    <property type="entry name" value="Cryptochrome/DNA_photolyase_1"/>
</dbReference>
<accession>A0A8X8Y8I4</accession>
<dbReference type="GO" id="GO:0003904">
    <property type="term" value="F:deoxyribodipyrimidine photo-lyase activity"/>
    <property type="evidence" value="ECO:0007669"/>
    <property type="project" value="TreeGrafter"/>
</dbReference>
<protein>
    <recommendedName>
        <fullName evidence="1">Photolyase/cryptochrome alpha/beta domain-containing protein</fullName>
    </recommendedName>
</protein>
<sequence length="215" mass="24939">MFMGRVMRPLLLCVLHFYWYWWMLYHFKSDRVSLFLLLVCPNQHATYMNESGFWIYQCLVYPSCEGKHCFQHVYGQNYDTFVVCVVLLDPISLVRDHRVKEVLTAEGVTVSSFNADLLYEPWEVLDQDGRPFNTFSGFWDRCLSMPYDPEAPLLPPKRIFPVNFYRGLKVSVLIDSRLEALEKATEDQEPRTSVIESNIDALSDGFDAPAANTPS</sequence>
<reference evidence="2" key="1">
    <citation type="submission" date="2018-01" db="EMBL/GenBank/DDBJ databases">
        <authorList>
            <person name="Mao J.F."/>
        </authorList>
    </citation>
    <scope>NUCLEOTIDE SEQUENCE</scope>
    <source>
        <strain evidence="2">Huo1</strain>
        <tissue evidence="2">Leaf</tissue>
    </source>
</reference>
<dbReference type="GO" id="GO:0003677">
    <property type="term" value="F:DNA binding"/>
    <property type="evidence" value="ECO:0007669"/>
    <property type="project" value="TreeGrafter"/>
</dbReference>
<feature type="domain" description="Photolyase/cryptochrome alpha/beta" evidence="1">
    <location>
        <begin position="89"/>
        <end position="147"/>
    </location>
</feature>
<dbReference type="Proteomes" id="UP000298416">
    <property type="component" value="Unassembled WGS sequence"/>
</dbReference>
<dbReference type="InterPro" id="IPR014729">
    <property type="entry name" value="Rossmann-like_a/b/a_fold"/>
</dbReference>
<dbReference type="Gene3D" id="3.40.50.620">
    <property type="entry name" value="HUPs"/>
    <property type="match status" value="1"/>
</dbReference>
<evidence type="ECO:0000259" key="1">
    <source>
        <dbReference type="Pfam" id="PF00875"/>
    </source>
</evidence>
<organism evidence="2">
    <name type="scientific">Salvia splendens</name>
    <name type="common">Scarlet sage</name>
    <dbReference type="NCBI Taxonomy" id="180675"/>
    <lineage>
        <taxon>Eukaryota</taxon>
        <taxon>Viridiplantae</taxon>
        <taxon>Streptophyta</taxon>
        <taxon>Embryophyta</taxon>
        <taxon>Tracheophyta</taxon>
        <taxon>Spermatophyta</taxon>
        <taxon>Magnoliopsida</taxon>
        <taxon>eudicotyledons</taxon>
        <taxon>Gunneridae</taxon>
        <taxon>Pentapetalae</taxon>
        <taxon>asterids</taxon>
        <taxon>lamiids</taxon>
        <taxon>Lamiales</taxon>
        <taxon>Lamiaceae</taxon>
        <taxon>Nepetoideae</taxon>
        <taxon>Mentheae</taxon>
        <taxon>Salviinae</taxon>
        <taxon>Salvia</taxon>
        <taxon>Salvia subgen. Calosphace</taxon>
        <taxon>core Calosphace</taxon>
    </lineage>
</organism>
<evidence type="ECO:0000313" key="3">
    <source>
        <dbReference type="Proteomes" id="UP000298416"/>
    </source>
</evidence>
<dbReference type="Pfam" id="PF00875">
    <property type="entry name" value="DNA_photolyase"/>
    <property type="match status" value="1"/>
</dbReference>
<dbReference type="PANTHER" id="PTHR11455">
    <property type="entry name" value="CRYPTOCHROME"/>
    <property type="match status" value="1"/>
</dbReference>